<feature type="domain" description="SWIM-type" evidence="3">
    <location>
        <begin position="56"/>
        <end position="94"/>
    </location>
</feature>
<evidence type="ECO:0000259" key="4">
    <source>
        <dbReference type="PROSITE" id="PS51192"/>
    </source>
</evidence>
<dbReference type="InterPro" id="IPR049730">
    <property type="entry name" value="SNF2/RAD54-like_C"/>
</dbReference>
<accession>A0ABT1Y6D5</accession>
<dbReference type="SMART" id="SM00490">
    <property type="entry name" value="HELICc"/>
    <property type="match status" value="1"/>
</dbReference>
<evidence type="ECO:0000259" key="5">
    <source>
        <dbReference type="PROSITE" id="PS51194"/>
    </source>
</evidence>
<dbReference type="PANTHER" id="PTHR10799">
    <property type="entry name" value="SNF2/RAD54 HELICASE FAMILY"/>
    <property type="match status" value="1"/>
</dbReference>
<name>A0ABT1Y6D5_9FIRM</name>
<dbReference type="InterPro" id="IPR001650">
    <property type="entry name" value="Helicase_C-like"/>
</dbReference>
<dbReference type="InterPro" id="IPR038718">
    <property type="entry name" value="SNF2-like_sf"/>
</dbReference>
<keyword evidence="2" id="KW-0862">Zinc</keyword>
<reference evidence="6 7" key="1">
    <citation type="submission" date="2022-08" db="EMBL/GenBank/DDBJ databases">
        <title>Proteogenomics of the novel Dehalobacterium formicoaceticum strain EZ94 highlights a key role of methyltransferases during anaerobic dichloromethane degradation.</title>
        <authorList>
            <person name="Wasmund K."/>
        </authorList>
    </citation>
    <scope>NUCLEOTIDE SEQUENCE [LARGE SCALE GENOMIC DNA]</scope>
    <source>
        <strain evidence="6 7">EZ94</strain>
    </source>
</reference>
<dbReference type="GO" id="GO:0004386">
    <property type="term" value="F:helicase activity"/>
    <property type="evidence" value="ECO:0007669"/>
    <property type="project" value="UniProtKB-KW"/>
</dbReference>
<dbReference type="InterPro" id="IPR013663">
    <property type="entry name" value="Helicase_SWF/SNF/SWI_bac"/>
</dbReference>
<dbReference type="Pfam" id="PF00271">
    <property type="entry name" value="Helicase_C"/>
    <property type="match status" value="1"/>
</dbReference>
<keyword evidence="6" id="KW-0067">ATP-binding</keyword>
<comment type="caution">
    <text evidence="6">The sequence shown here is derived from an EMBL/GenBank/DDBJ whole genome shotgun (WGS) entry which is preliminary data.</text>
</comment>
<dbReference type="PROSITE" id="PS50966">
    <property type="entry name" value="ZF_SWIM"/>
    <property type="match status" value="1"/>
</dbReference>
<dbReference type="InterPro" id="IPR000330">
    <property type="entry name" value="SNF2_N"/>
</dbReference>
<gene>
    <name evidence="6" type="ORF">NVS47_13115</name>
</gene>
<dbReference type="SUPFAM" id="SSF52540">
    <property type="entry name" value="P-loop containing nucleoside triphosphate hydrolases"/>
    <property type="match status" value="2"/>
</dbReference>
<organism evidence="6 7">
    <name type="scientific">Dehalobacterium formicoaceticum</name>
    <dbReference type="NCBI Taxonomy" id="51515"/>
    <lineage>
        <taxon>Bacteria</taxon>
        <taxon>Bacillati</taxon>
        <taxon>Bacillota</taxon>
        <taxon>Clostridia</taxon>
        <taxon>Eubacteriales</taxon>
        <taxon>Peptococcaceae</taxon>
        <taxon>Dehalobacterium</taxon>
    </lineage>
</organism>
<dbReference type="CDD" id="cd18012">
    <property type="entry name" value="DEXQc_arch_SWI2_SNF2"/>
    <property type="match status" value="1"/>
</dbReference>
<keyword evidence="7" id="KW-1185">Reference proteome</keyword>
<dbReference type="InterPro" id="IPR014001">
    <property type="entry name" value="Helicase_ATP-bd"/>
</dbReference>
<feature type="domain" description="Helicase ATP-binding" evidence="4">
    <location>
        <begin position="646"/>
        <end position="808"/>
    </location>
</feature>
<dbReference type="EMBL" id="JANPWE010000007">
    <property type="protein sequence ID" value="MCR6546438.1"/>
    <property type="molecule type" value="Genomic_DNA"/>
</dbReference>
<evidence type="ECO:0000256" key="2">
    <source>
        <dbReference type="PROSITE-ProRule" id="PRU00325"/>
    </source>
</evidence>
<dbReference type="Pfam" id="PF04434">
    <property type="entry name" value="SWIM"/>
    <property type="match status" value="1"/>
</dbReference>
<keyword evidence="6" id="KW-0547">Nucleotide-binding</keyword>
<proteinExistence type="predicted"/>
<keyword evidence="2" id="KW-0863">Zinc-finger</keyword>
<dbReference type="RefSeq" id="WP_257913870.1">
    <property type="nucleotide sequence ID" value="NZ_JANPWE010000007.1"/>
</dbReference>
<dbReference type="Pfam" id="PF08455">
    <property type="entry name" value="SNF2_assoc"/>
    <property type="match status" value="1"/>
</dbReference>
<feature type="domain" description="Helicase C-terminal" evidence="5">
    <location>
        <begin position="937"/>
        <end position="1095"/>
    </location>
</feature>
<dbReference type="Proteomes" id="UP001524944">
    <property type="component" value="Unassembled WGS sequence"/>
</dbReference>
<evidence type="ECO:0000256" key="1">
    <source>
        <dbReference type="ARBA" id="ARBA00022801"/>
    </source>
</evidence>
<dbReference type="CDD" id="cd18793">
    <property type="entry name" value="SF2_C_SNF"/>
    <property type="match status" value="1"/>
</dbReference>
<keyword evidence="2" id="KW-0479">Metal-binding</keyword>
<dbReference type="Gene3D" id="3.40.50.300">
    <property type="entry name" value="P-loop containing nucleotide triphosphate hydrolases"/>
    <property type="match status" value="1"/>
</dbReference>
<keyword evidence="6" id="KW-0347">Helicase</keyword>
<dbReference type="Pfam" id="PF00176">
    <property type="entry name" value="SNF2-rel_dom"/>
    <property type="match status" value="1"/>
</dbReference>
<dbReference type="PROSITE" id="PS51194">
    <property type="entry name" value="HELICASE_CTER"/>
    <property type="match status" value="1"/>
</dbReference>
<dbReference type="InterPro" id="IPR027417">
    <property type="entry name" value="P-loop_NTPase"/>
</dbReference>
<evidence type="ECO:0000259" key="3">
    <source>
        <dbReference type="PROSITE" id="PS50966"/>
    </source>
</evidence>
<dbReference type="PROSITE" id="PS51192">
    <property type="entry name" value="HELICASE_ATP_BIND_1"/>
    <property type="match status" value="1"/>
</dbReference>
<keyword evidence="1" id="KW-0378">Hydrolase</keyword>
<evidence type="ECO:0000313" key="6">
    <source>
        <dbReference type="EMBL" id="MCR6546438.1"/>
    </source>
</evidence>
<dbReference type="InterPro" id="IPR007527">
    <property type="entry name" value="Znf_SWIM"/>
</dbReference>
<dbReference type="Gene3D" id="3.40.50.10810">
    <property type="entry name" value="Tandem AAA-ATPase domain"/>
    <property type="match status" value="1"/>
</dbReference>
<sequence length="1102" mass="127149">MVNIYQRKIKDRCAPVNYEQGFSWFNQNRVRKLSFKKSENKYTGQVAGMNDATYKSEIWLDDKGEVTNYQCSCNSYKGYFGYCKHVVATLLALEHHEENRQERIMARSRQLISEILNELPGEKSLPPREVRLLPTLVFTYDEEYPEENQSSVTLSIGEERLYVVKNMRSFLEQLEKSEQITFGKKFAFQPKVHAFRGEDQAMLDLFYEVYHVGSLYEHRSARSFSYYTTSSYSDRSGQRALFNGKNIILPEILLKRWLQLMAGRSFAMELNGKSYDNVTILEQPLPMNFFLGEKEGNLYLDGQVLSAMTPLTQDGEYFFYLGSVYHLNSRQRANLMPFYHGLIKAPAHTLLISGEQQERVVSDILPRLKKAGGLTVQKDLETKIQEHPLKTEVYLDTQEGRILAEVKFLYGKRVINPFGSNEQEDQTGEDQILLLRDSEKEKNVLQYFETGGFHVRGQEVYLEEEEDIFNFVQNILPALQQEGEVFFSDSFRLVSKHPPAPSFRGRVSINEDSDLLELDFELDGIDREELAHVFYALKEKKKYYRLKNGAFLPLASDELSAMADFFDELNIKQDDFDRGHMVLPMYRSLYLDTMLQRNPRGLFKRDKAFKELVQNVREPEDLDFSLPPHLEPVLRDYQKTGFKWLKSLASYGFGGILADDMGLGKTLETISYIESEKEQHPQPALVIAPTSVIFNWQGEIGKFAPGLRTLVITGTKNERLALWESLKTNVVDVVITSYPLIRNDIHLYRDQTFSVCILDEAQYIKNAHSLTAKSVKMIKAKQYFALTGTPIENSLAELWSIFDFLMPGYFPGYQKFAQKYINPLKKAAETENGPNVLEELSRKVSPFILRRMKKDVVQELPDKIELKMVSELTREQKKVYLAYHEMIKKDIAGEIKEKGFEKSRIKILAGLTRLRQICCHPGMFLENYAGESGKLIQLKEVLEELKDGGHRTLLFSQFTSMLAIIRTHLDQEGIPYFYLDGSVPSEERLQMTEAFNQEEERDLFLISLKAGGTGLNLTGADTVIHFDPWWNPAVEDQATDRAHRIGQEKVVNVLKFITLGTIEEKIYALQQQKKNLINEVIRPGETFIAQLQEREILELLEL</sequence>
<evidence type="ECO:0000313" key="7">
    <source>
        <dbReference type="Proteomes" id="UP001524944"/>
    </source>
</evidence>
<dbReference type="SMART" id="SM00487">
    <property type="entry name" value="DEXDc"/>
    <property type="match status" value="1"/>
</dbReference>
<protein>
    <submittedName>
        <fullName evidence="6">DEAD/DEAH box helicase</fullName>
    </submittedName>
</protein>